<dbReference type="AlphaFoldDB" id="A0A5D9D5J2"/>
<dbReference type="RefSeq" id="WP_149322165.1">
    <property type="nucleotide sequence ID" value="NZ_JARWAH010000002.1"/>
</dbReference>
<reference evidence="1 2" key="1">
    <citation type="submission" date="2019-08" db="EMBL/GenBank/DDBJ databases">
        <title>Draft Genome Sequence of Halomonas eurihalina Isolated from Preserved Hide-surface.</title>
        <authorList>
            <person name="Hussain S.A."/>
            <person name="Xu A."/>
            <person name="Sarker M."/>
            <person name="Sommers C."/>
        </authorList>
    </citation>
    <scope>NUCLEOTIDE SEQUENCE [LARGE SCALE GENOMIC DNA]</scope>
    <source>
        <strain evidence="1 2">MS1</strain>
    </source>
</reference>
<dbReference type="Proteomes" id="UP000324260">
    <property type="component" value="Unassembled WGS sequence"/>
</dbReference>
<dbReference type="EMBL" id="VTPU01000008">
    <property type="protein sequence ID" value="TZG39488.1"/>
    <property type="molecule type" value="Genomic_DNA"/>
</dbReference>
<comment type="caution">
    <text evidence="1">The sequence shown here is derived from an EMBL/GenBank/DDBJ whole genome shotgun (WGS) entry which is preliminary data.</text>
</comment>
<accession>A0A5D9D5J2</accession>
<evidence type="ECO:0000313" key="1">
    <source>
        <dbReference type="EMBL" id="TZG39488.1"/>
    </source>
</evidence>
<dbReference type="Gene3D" id="2.30.30.830">
    <property type="match status" value="1"/>
</dbReference>
<organism evidence="1 2">
    <name type="scientific">Halomonas eurihalina</name>
    <dbReference type="NCBI Taxonomy" id="42566"/>
    <lineage>
        <taxon>Bacteria</taxon>
        <taxon>Pseudomonadati</taxon>
        <taxon>Pseudomonadota</taxon>
        <taxon>Gammaproteobacteria</taxon>
        <taxon>Oceanospirillales</taxon>
        <taxon>Halomonadaceae</taxon>
        <taxon>Halomonas</taxon>
    </lineage>
</organism>
<dbReference type="OrthoDB" id="5296580at2"/>
<sequence>MMRWVRVAALGLGVLSGGCHDAGLDALERQLVAWRADAVATAVEEVSALPAPVAASYRFANSPNPFSVVEPVSARRGVAGVSPDRAPLEGYALEALTLVGTLSTAGEAWVLVKTPEGNVHRLGIGGRLGRHQGRIVAISGTRVHLMEKHPDGNGGWNERDVILGLDG</sequence>
<dbReference type="Pfam" id="PF04351">
    <property type="entry name" value="PilP"/>
    <property type="match status" value="1"/>
</dbReference>
<evidence type="ECO:0000313" key="2">
    <source>
        <dbReference type="Proteomes" id="UP000324260"/>
    </source>
</evidence>
<protein>
    <submittedName>
        <fullName evidence="1">Pilus assembly protein PilP</fullName>
    </submittedName>
</protein>
<keyword evidence="2" id="KW-1185">Reference proteome</keyword>
<proteinExistence type="predicted"/>
<dbReference type="InterPro" id="IPR007446">
    <property type="entry name" value="PilP"/>
</dbReference>
<name>A0A5D9D5J2_HALER</name>
<dbReference type="PROSITE" id="PS51257">
    <property type="entry name" value="PROKAR_LIPOPROTEIN"/>
    <property type="match status" value="1"/>
</dbReference>
<gene>
    <name evidence="1" type="ORF">FZZ93_09910</name>
</gene>